<evidence type="ECO:0000256" key="2">
    <source>
        <dbReference type="ARBA" id="ARBA00022448"/>
    </source>
</evidence>
<dbReference type="InterPro" id="IPR006127">
    <property type="entry name" value="ZnuA-like"/>
</dbReference>
<evidence type="ECO:0000256" key="5">
    <source>
        <dbReference type="RuleBase" id="RU003512"/>
    </source>
</evidence>
<keyword evidence="8" id="KW-1185">Reference proteome</keyword>
<evidence type="ECO:0000313" key="7">
    <source>
        <dbReference type="EMBL" id="MCM2532591.1"/>
    </source>
</evidence>
<dbReference type="InterPro" id="IPR050492">
    <property type="entry name" value="Bact_metal-bind_prot9"/>
</dbReference>
<name>A0ABT0W8E1_9BACI</name>
<keyword evidence="4 6" id="KW-0732">Signal</keyword>
<comment type="subcellular location">
    <subcellularLocation>
        <location evidence="1">Cell envelope</location>
    </subcellularLocation>
</comment>
<organism evidence="7 8">
    <name type="scientific">Neobacillus pocheonensis</name>
    <dbReference type="NCBI Taxonomy" id="363869"/>
    <lineage>
        <taxon>Bacteria</taxon>
        <taxon>Bacillati</taxon>
        <taxon>Bacillota</taxon>
        <taxon>Bacilli</taxon>
        <taxon>Bacillales</taxon>
        <taxon>Bacillaceae</taxon>
        <taxon>Neobacillus</taxon>
    </lineage>
</organism>
<comment type="similarity">
    <text evidence="5">Belongs to the bacterial solute-binding protein 9 family.</text>
</comment>
<evidence type="ECO:0000256" key="3">
    <source>
        <dbReference type="ARBA" id="ARBA00022723"/>
    </source>
</evidence>
<dbReference type="InterPro" id="IPR006129">
    <property type="entry name" value="AdhesinB"/>
</dbReference>
<dbReference type="PRINTS" id="PR00690">
    <property type="entry name" value="ADHESNFAMILY"/>
</dbReference>
<dbReference type="InterPro" id="IPR006128">
    <property type="entry name" value="Lipoprotein_PsaA-like"/>
</dbReference>
<evidence type="ECO:0000313" key="8">
    <source>
        <dbReference type="Proteomes" id="UP001523262"/>
    </source>
</evidence>
<comment type="caution">
    <text evidence="7">The sequence shown here is derived from an EMBL/GenBank/DDBJ whole genome shotgun (WGS) entry which is preliminary data.</text>
</comment>
<evidence type="ECO:0000256" key="4">
    <source>
        <dbReference type="ARBA" id="ARBA00022729"/>
    </source>
</evidence>
<reference evidence="7 8" key="1">
    <citation type="submission" date="2022-06" db="EMBL/GenBank/DDBJ databases">
        <authorList>
            <person name="Jeon C.O."/>
        </authorList>
    </citation>
    <scope>NUCLEOTIDE SEQUENCE [LARGE SCALE GENOMIC DNA]</scope>
    <source>
        <strain evidence="7 8">KCTC 13943</strain>
    </source>
</reference>
<dbReference type="PANTHER" id="PTHR42953">
    <property type="entry name" value="HIGH-AFFINITY ZINC UPTAKE SYSTEM PROTEIN ZNUA-RELATED"/>
    <property type="match status" value="1"/>
</dbReference>
<sequence length="311" mass="33600">MKNKVIRKFPLITGIAVLSSVFLLSACGATSNTANSTSKTSSTSKIKIVAAENFYGEVAKAVGGDRVDVTNILDNPNTDPHDFEPTPDVARTVSNAQLIVYNGVGYDAWMDKLISADSSSKSKSITKVADDVLGKKEGDNEHVWYNPDTMPKLANKIADDLAKLDPSQAETFHKNAQTFIASLAPLQEKVQKLKQTSGVKIDVSEPVFDYMASAINLSVNDAKFSKAIDEGTDPSAADVAQLQSDIKGRNVKVFVYNRQNSSPTVDNLVKLAKSSGIPVVEVTETEPKGKTYLQWMNDQLDQLAKALGISK</sequence>
<protein>
    <submittedName>
        <fullName evidence="7">Zinc ABC transporter substrate-binding protein</fullName>
    </submittedName>
</protein>
<feature type="signal peptide" evidence="6">
    <location>
        <begin position="1"/>
        <end position="26"/>
    </location>
</feature>
<proteinExistence type="inferred from homology"/>
<dbReference type="EMBL" id="JAMQCR010000001">
    <property type="protein sequence ID" value="MCM2532591.1"/>
    <property type="molecule type" value="Genomic_DNA"/>
</dbReference>
<dbReference type="SUPFAM" id="SSF53807">
    <property type="entry name" value="Helical backbone' metal receptor"/>
    <property type="match status" value="1"/>
</dbReference>
<gene>
    <name evidence="7" type="ORF">NDK43_09595</name>
</gene>
<keyword evidence="3" id="KW-0479">Metal-binding</keyword>
<feature type="chain" id="PRO_5046860600" evidence="6">
    <location>
        <begin position="27"/>
        <end position="311"/>
    </location>
</feature>
<dbReference type="PROSITE" id="PS51257">
    <property type="entry name" value="PROKAR_LIPOPROTEIN"/>
    <property type="match status" value="1"/>
</dbReference>
<dbReference type="PANTHER" id="PTHR42953:SF1">
    <property type="entry name" value="METAL-BINDING PROTEIN HI_0362-RELATED"/>
    <property type="match status" value="1"/>
</dbReference>
<dbReference type="Gene3D" id="3.40.50.1980">
    <property type="entry name" value="Nitrogenase molybdenum iron protein domain"/>
    <property type="match status" value="2"/>
</dbReference>
<accession>A0ABT0W8E1</accession>
<dbReference type="Proteomes" id="UP001523262">
    <property type="component" value="Unassembled WGS sequence"/>
</dbReference>
<dbReference type="Pfam" id="PF01297">
    <property type="entry name" value="ZnuA"/>
    <property type="match status" value="1"/>
</dbReference>
<evidence type="ECO:0000256" key="6">
    <source>
        <dbReference type="SAM" id="SignalP"/>
    </source>
</evidence>
<keyword evidence="2 5" id="KW-0813">Transport</keyword>
<dbReference type="PRINTS" id="PR00691">
    <property type="entry name" value="ADHESINB"/>
</dbReference>
<evidence type="ECO:0000256" key="1">
    <source>
        <dbReference type="ARBA" id="ARBA00004196"/>
    </source>
</evidence>